<evidence type="ECO:0000313" key="6">
    <source>
        <dbReference type="Proteomes" id="UP000677918"/>
    </source>
</evidence>
<protein>
    <submittedName>
        <fullName evidence="5">Spore germination protein</fullName>
    </submittedName>
</protein>
<dbReference type="Pfam" id="PF03323">
    <property type="entry name" value="GerA"/>
    <property type="match status" value="1"/>
</dbReference>
<keyword evidence="4" id="KW-1133">Transmembrane helix</keyword>
<accession>A0A8J4H419</accession>
<feature type="transmembrane region" description="Helical" evidence="4">
    <location>
        <begin position="467"/>
        <end position="487"/>
    </location>
</feature>
<gene>
    <name evidence="5" type="primary">gerLA</name>
    <name evidence="5" type="ORF">XYCOK13_09720</name>
</gene>
<dbReference type="PANTHER" id="PTHR22550:SF5">
    <property type="entry name" value="LEUCINE ZIPPER PROTEIN 4"/>
    <property type="match status" value="1"/>
</dbReference>
<evidence type="ECO:0000256" key="1">
    <source>
        <dbReference type="ARBA" id="ARBA00005278"/>
    </source>
</evidence>
<dbReference type="InterPro" id="IPR050768">
    <property type="entry name" value="UPF0353/GerABKA_families"/>
</dbReference>
<dbReference type="GO" id="GO:0009847">
    <property type="term" value="P:spore germination"/>
    <property type="evidence" value="ECO:0007669"/>
    <property type="project" value="InterPro"/>
</dbReference>
<dbReference type="PIRSF" id="PIRSF005690">
    <property type="entry name" value="GerBA"/>
    <property type="match status" value="1"/>
</dbReference>
<feature type="region of interest" description="Disordered" evidence="3">
    <location>
        <begin position="527"/>
        <end position="548"/>
    </location>
</feature>
<comment type="caution">
    <text evidence="5">The sequence shown here is derived from an EMBL/GenBank/DDBJ whole genome shotgun (WGS) entry which is preliminary data.</text>
</comment>
<keyword evidence="6" id="KW-1185">Reference proteome</keyword>
<keyword evidence="2 4" id="KW-0472">Membrane</keyword>
<reference evidence="5" key="1">
    <citation type="submission" date="2021-04" db="EMBL/GenBank/DDBJ databases">
        <title>Draft genome sequence of Xylanibacillus composti strain K13.</title>
        <authorList>
            <person name="Uke A."/>
            <person name="Chhe C."/>
            <person name="Baramee S."/>
            <person name="Kosugi A."/>
        </authorList>
    </citation>
    <scope>NUCLEOTIDE SEQUENCE</scope>
    <source>
        <strain evidence="5">K13</strain>
    </source>
</reference>
<keyword evidence="4" id="KW-0812">Transmembrane</keyword>
<sequence>MVFSRLVPAILENTRETTLESEREYMLFGMLRRLTHHWFTSQHRKSVPPGTSDDLRLYANAETNVQYIRDLLRHPVDLVVRRFPLTSNSALTILYMEGLADTERIEQFVLEPLKDYALHGHFRHNAAGLAEQLPELLAAGQVSRESCLPQLVNKLLSGSCLLFADGWTGAMVADFKGGPYRSVDEPASEAMIRGPRTGFIENITTNIALLRRIVVDPNLRLDSYVIGKRSKTRVVLAYVDGVVPPDLVAEVKRRLDSFSLDTVPESGAIEQLIQDSFLSPFPQIRHTERPDKVSANLYQGKVAIFIDGTPFVLLLPITFGSELHSTEDYNERWMISTLIRILRYICAFIAVFLPGLYIALVEYHPGMIPSKLAFSIAGAREGVPFPAVVEAFFMEVTLEILREAGVRMPKQLGQTIGIVGGLVIGEAAVMAGVVSPFMVIIVAVTAISTFALPNYSFGISLRIIRFAVMIGAAIFGFYGLVLVYIMVNIHVTNLKSFGLPYTAPFSPTFPGDWKDLVLRAPYTTMQERPDMNNTADKVKQKTNKGEKQ</sequence>
<proteinExistence type="inferred from homology"/>
<evidence type="ECO:0000313" key="5">
    <source>
        <dbReference type="EMBL" id="GIQ68148.1"/>
    </source>
</evidence>
<dbReference type="EMBL" id="BOVK01000013">
    <property type="protein sequence ID" value="GIQ68148.1"/>
    <property type="molecule type" value="Genomic_DNA"/>
</dbReference>
<comment type="similarity">
    <text evidence="1">Belongs to the GerABKA family.</text>
</comment>
<dbReference type="PANTHER" id="PTHR22550">
    <property type="entry name" value="SPORE GERMINATION PROTEIN"/>
    <property type="match status" value="1"/>
</dbReference>
<dbReference type="GO" id="GO:0016020">
    <property type="term" value="C:membrane"/>
    <property type="evidence" value="ECO:0007669"/>
    <property type="project" value="InterPro"/>
</dbReference>
<dbReference type="RefSeq" id="WP_315910943.1">
    <property type="nucleotide sequence ID" value="NZ_QQSZ01000003.1"/>
</dbReference>
<feature type="transmembrane region" description="Helical" evidence="4">
    <location>
        <begin position="412"/>
        <end position="431"/>
    </location>
</feature>
<name>A0A8J4H419_9BACL</name>
<dbReference type="AlphaFoldDB" id="A0A8J4H419"/>
<feature type="compositionally biased region" description="Basic and acidic residues" evidence="3">
    <location>
        <begin position="536"/>
        <end position="548"/>
    </location>
</feature>
<feature type="transmembrane region" description="Helical" evidence="4">
    <location>
        <begin position="341"/>
        <end position="361"/>
    </location>
</feature>
<dbReference type="InterPro" id="IPR004995">
    <property type="entry name" value="Spore_Ger"/>
</dbReference>
<organism evidence="5 6">
    <name type="scientific">Xylanibacillus composti</name>
    <dbReference type="NCBI Taxonomy" id="1572762"/>
    <lineage>
        <taxon>Bacteria</taxon>
        <taxon>Bacillati</taxon>
        <taxon>Bacillota</taxon>
        <taxon>Bacilli</taxon>
        <taxon>Bacillales</taxon>
        <taxon>Paenibacillaceae</taxon>
        <taxon>Xylanibacillus</taxon>
    </lineage>
</organism>
<evidence type="ECO:0000256" key="4">
    <source>
        <dbReference type="SAM" id="Phobius"/>
    </source>
</evidence>
<dbReference type="Proteomes" id="UP000677918">
    <property type="component" value="Unassembled WGS sequence"/>
</dbReference>
<evidence type="ECO:0000256" key="3">
    <source>
        <dbReference type="SAM" id="MobiDB-lite"/>
    </source>
</evidence>
<evidence type="ECO:0000256" key="2">
    <source>
        <dbReference type="ARBA" id="ARBA00023136"/>
    </source>
</evidence>